<evidence type="ECO:0000259" key="1">
    <source>
        <dbReference type="Pfam" id="PF01738"/>
    </source>
</evidence>
<evidence type="ECO:0000313" key="3">
    <source>
        <dbReference type="Proteomes" id="UP001521222"/>
    </source>
</evidence>
<dbReference type="EMBL" id="JAKIXB020000015">
    <property type="protein sequence ID" value="KAL1601902.1"/>
    <property type="molecule type" value="Genomic_DNA"/>
</dbReference>
<organism evidence="2 3">
    <name type="scientific">Nothophoma quercina</name>
    <dbReference type="NCBI Taxonomy" id="749835"/>
    <lineage>
        <taxon>Eukaryota</taxon>
        <taxon>Fungi</taxon>
        <taxon>Dikarya</taxon>
        <taxon>Ascomycota</taxon>
        <taxon>Pezizomycotina</taxon>
        <taxon>Dothideomycetes</taxon>
        <taxon>Pleosporomycetidae</taxon>
        <taxon>Pleosporales</taxon>
        <taxon>Pleosporineae</taxon>
        <taxon>Didymellaceae</taxon>
        <taxon>Nothophoma</taxon>
    </lineage>
</organism>
<name>A0ABR3RDA5_9PLEO</name>
<dbReference type="SUPFAM" id="SSF53474">
    <property type="entry name" value="alpha/beta-Hydrolases"/>
    <property type="match status" value="1"/>
</dbReference>
<dbReference type="InterPro" id="IPR029058">
    <property type="entry name" value="AB_hydrolase_fold"/>
</dbReference>
<dbReference type="InterPro" id="IPR002925">
    <property type="entry name" value="Dienelactn_hydro"/>
</dbReference>
<feature type="domain" description="Dienelactone hydrolase" evidence="1">
    <location>
        <begin position="37"/>
        <end position="243"/>
    </location>
</feature>
<evidence type="ECO:0000313" key="2">
    <source>
        <dbReference type="EMBL" id="KAL1601902.1"/>
    </source>
</evidence>
<dbReference type="Proteomes" id="UP001521222">
    <property type="component" value="Unassembled WGS sequence"/>
</dbReference>
<sequence>MASTTFKPCCLTSFQWDGVPCGREEELAGLPTYVTGDNKEKAVLYIHDALGWQFRNARLLADHYAREANVTVYIPDFFGGETLDPDAIMEGRWHDLDMAGFSKRNARGVREPQIFAAAKELRSKGHSKLGAIGFCFGGWAVLRLAQTALVDAIVCAHPSWVTNADFDGIDVPVMFLAPEKDLMFPDEMKAYAFKTLLERKNTPFEWVHFPGLAHGCLTKGDERVEGERAAMAKGKDRAVQWWGEWLG</sequence>
<comment type="caution">
    <text evidence="2">The sequence shown here is derived from an EMBL/GenBank/DDBJ whole genome shotgun (WGS) entry which is preliminary data.</text>
</comment>
<proteinExistence type="predicted"/>
<dbReference type="Pfam" id="PF01738">
    <property type="entry name" value="DLH"/>
    <property type="match status" value="1"/>
</dbReference>
<gene>
    <name evidence="2" type="ORF">SLS59_005067</name>
</gene>
<dbReference type="Gene3D" id="3.40.50.1820">
    <property type="entry name" value="alpha/beta hydrolase"/>
    <property type="match status" value="1"/>
</dbReference>
<dbReference type="PANTHER" id="PTHR17630">
    <property type="entry name" value="DIENELACTONE HYDROLASE"/>
    <property type="match status" value="1"/>
</dbReference>
<dbReference type="PANTHER" id="PTHR17630:SF55">
    <property type="entry name" value="DIENELACTONE HYDROLASE FAMILY PROTEIN (AFU_ORTHOLOGUE AFUA_1G01900)"/>
    <property type="match status" value="1"/>
</dbReference>
<accession>A0ABR3RDA5</accession>
<keyword evidence="3" id="KW-1185">Reference proteome</keyword>
<protein>
    <recommendedName>
        <fullName evidence="1">Dienelactone hydrolase domain-containing protein</fullName>
    </recommendedName>
</protein>
<reference evidence="2 3" key="1">
    <citation type="submission" date="2024-02" db="EMBL/GenBank/DDBJ databases">
        <title>De novo assembly and annotation of 12 fungi associated with fruit tree decline syndrome in Ontario, Canada.</title>
        <authorList>
            <person name="Sulman M."/>
            <person name="Ellouze W."/>
            <person name="Ilyukhin E."/>
        </authorList>
    </citation>
    <scope>NUCLEOTIDE SEQUENCE [LARGE SCALE GENOMIC DNA]</scope>
    <source>
        <strain evidence="2 3">M97-236</strain>
    </source>
</reference>